<dbReference type="Proteomes" id="UP000003434">
    <property type="component" value="Unassembled WGS sequence"/>
</dbReference>
<sequence>MAGKSIDEIVIGEKACFSKTITEGDVYLYAGIIGDLNSAHINEEAAKKGIFGKRIAHGMLTAGLVSTVLGMKLPGEGTIYMGQELKFTKPVYFGDTVTATVEVSEKIRDKFLKLKTVCVNQNGEVVLEGVAMVLPPKKEAGK</sequence>
<reference evidence="3 4" key="1">
    <citation type="submission" date="2010-12" db="EMBL/GenBank/DDBJ databases">
        <authorList>
            <person name="Muzny D."/>
            <person name="Qin X."/>
            <person name="Deng J."/>
            <person name="Jiang H."/>
            <person name="Liu Y."/>
            <person name="Qu J."/>
            <person name="Song X.-Z."/>
            <person name="Zhang L."/>
            <person name="Thornton R."/>
            <person name="Coyle M."/>
            <person name="Francisco L."/>
            <person name="Jackson L."/>
            <person name="Javaid M."/>
            <person name="Korchina V."/>
            <person name="Kovar C."/>
            <person name="Mata R."/>
            <person name="Mathew T."/>
            <person name="Ngo R."/>
            <person name="Nguyen L."/>
            <person name="Nguyen N."/>
            <person name="Okwuonu G."/>
            <person name="Ongeri F."/>
            <person name="Pham C."/>
            <person name="Simmons D."/>
            <person name="Wilczek-Boney K."/>
            <person name="Hale W."/>
            <person name="Jakkamsetti A."/>
            <person name="Pham P."/>
            <person name="Ruth R."/>
            <person name="San Lucas F."/>
            <person name="Warren J."/>
            <person name="Zhang J."/>
            <person name="Zhao Z."/>
            <person name="Zhou C."/>
            <person name="Zhu D."/>
            <person name="Lee S."/>
            <person name="Bess C."/>
            <person name="Blankenburg K."/>
            <person name="Forbes L."/>
            <person name="Fu Q."/>
            <person name="Gubbala S."/>
            <person name="Hirani K."/>
            <person name="Jayaseelan J.C."/>
            <person name="Lara F."/>
            <person name="Munidasa M."/>
            <person name="Palculict T."/>
            <person name="Patil S."/>
            <person name="Pu L.-L."/>
            <person name="Saada N."/>
            <person name="Tang L."/>
            <person name="Weissenberger G."/>
            <person name="Zhu Y."/>
            <person name="Hemphill L."/>
            <person name="Shang Y."/>
            <person name="Youmans B."/>
            <person name="Ayvaz T."/>
            <person name="Ross M."/>
            <person name="Santibanez J."/>
            <person name="Aqrawi P."/>
            <person name="Gross S."/>
            <person name="Joshi V."/>
            <person name="Fowler G."/>
            <person name="Nazareth L."/>
            <person name="Reid J."/>
            <person name="Worley K."/>
            <person name="Petrosino J."/>
            <person name="Highlander S."/>
            <person name="Gibbs R."/>
        </authorList>
    </citation>
    <scope>NUCLEOTIDE SEQUENCE [LARGE SCALE GENOMIC DNA]</scope>
    <source>
        <strain evidence="3 4">DSM 3986</strain>
    </source>
</reference>
<name>E6LQW5_9FIRM</name>
<dbReference type="eggNOG" id="COG2030">
    <property type="taxonomic scope" value="Bacteria"/>
</dbReference>
<dbReference type="CDD" id="cd03449">
    <property type="entry name" value="R_hydratase"/>
    <property type="match status" value="1"/>
</dbReference>
<dbReference type="EMBL" id="AEPW01000089">
    <property type="protein sequence ID" value="EFU75771.1"/>
    <property type="molecule type" value="Genomic_DNA"/>
</dbReference>
<dbReference type="InterPro" id="IPR029069">
    <property type="entry name" value="HotDog_dom_sf"/>
</dbReference>
<dbReference type="GO" id="GO:0019171">
    <property type="term" value="F:(3R)-hydroxyacyl-[acyl-carrier-protein] dehydratase activity"/>
    <property type="evidence" value="ECO:0007669"/>
    <property type="project" value="TreeGrafter"/>
</dbReference>
<evidence type="ECO:0000259" key="2">
    <source>
        <dbReference type="Pfam" id="PF01575"/>
    </source>
</evidence>
<dbReference type="PANTHER" id="PTHR43437:SF3">
    <property type="entry name" value="HYDROXYACYL-THIOESTER DEHYDRATASE TYPE 2, MITOCHONDRIAL"/>
    <property type="match status" value="1"/>
</dbReference>
<comment type="caution">
    <text evidence="3">The sequence shown here is derived from an EMBL/GenBank/DDBJ whole genome shotgun (WGS) entry which is preliminary data.</text>
</comment>
<evidence type="ECO:0000256" key="1">
    <source>
        <dbReference type="ARBA" id="ARBA00023239"/>
    </source>
</evidence>
<dbReference type="AlphaFoldDB" id="E6LQW5"/>
<keyword evidence="1" id="KW-0456">Lyase</keyword>
<gene>
    <name evidence="3" type="ORF">HMPREF0381_2350</name>
</gene>
<dbReference type="Gene3D" id="3.10.129.10">
    <property type="entry name" value="Hotdog Thioesterase"/>
    <property type="match status" value="1"/>
</dbReference>
<dbReference type="SUPFAM" id="SSF54637">
    <property type="entry name" value="Thioesterase/thiol ester dehydrase-isomerase"/>
    <property type="match status" value="1"/>
</dbReference>
<dbReference type="Pfam" id="PF01575">
    <property type="entry name" value="MaoC_dehydratas"/>
    <property type="match status" value="1"/>
</dbReference>
<dbReference type="PANTHER" id="PTHR43437">
    <property type="entry name" value="HYDROXYACYL-THIOESTER DEHYDRATASE TYPE 2, MITOCHONDRIAL-RELATED"/>
    <property type="match status" value="1"/>
</dbReference>
<dbReference type="GO" id="GO:0006633">
    <property type="term" value="P:fatty acid biosynthetic process"/>
    <property type="evidence" value="ECO:0007669"/>
    <property type="project" value="TreeGrafter"/>
</dbReference>
<dbReference type="InterPro" id="IPR002539">
    <property type="entry name" value="MaoC-like_dom"/>
</dbReference>
<accession>E6LQW5</accession>
<evidence type="ECO:0000313" key="4">
    <source>
        <dbReference type="Proteomes" id="UP000003434"/>
    </source>
</evidence>
<evidence type="ECO:0000313" key="3">
    <source>
        <dbReference type="EMBL" id="EFU75771.1"/>
    </source>
</evidence>
<dbReference type="FunFam" id="3.10.129.10:FF:000042">
    <property type="entry name" value="MaoC domain protein dehydratase"/>
    <property type="match status" value="1"/>
</dbReference>
<organism evidence="3 4">
    <name type="scientific">Lachnoanaerobaculum saburreum DSM 3986</name>
    <dbReference type="NCBI Taxonomy" id="887325"/>
    <lineage>
        <taxon>Bacteria</taxon>
        <taxon>Bacillati</taxon>
        <taxon>Bacillota</taxon>
        <taxon>Clostridia</taxon>
        <taxon>Lachnospirales</taxon>
        <taxon>Lachnospiraceae</taxon>
        <taxon>Lachnoanaerobaculum</taxon>
    </lineage>
</organism>
<dbReference type="HOGENOM" id="CLU_094876_3_3_9"/>
<dbReference type="RefSeq" id="WP_008752111.1">
    <property type="nucleotide sequence ID" value="NZ_GL622296.1"/>
</dbReference>
<feature type="domain" description="MaoC-like" evidence="2">
    <location>
        <begin position="18"/>
        <end position="117"/>
    </location>
</feature>
<dbReference type="InterPro" id="IPR050965">
    <property type="entry name" value="UPF0336/Enoyl-CoA_hydratase"/>
</dbReference>
<proteinExistence type="predicted"/>
<protein>
    <submittedName>
        <fullName evidence="3">MaoC-like protein</fullName>
    </submittedName>
</protein>